<gene>
    <name evidence="2" type="ORF">JZ751_005706</name>
</gene>
<proteinExistence type="predicted"/>
<name>A0A8T2N489_9TELE</name>
<organism evidence="2 3">
    <name type="scientific">Albula glossodonta</name>
    <name type="common">roundjaw bonefish</name>
    <dbReference type="NCBI Taxonomy" id="121402"/>
    <lineage>
        <taxon>Eukaryota</taxon>
        <taxon>Metazoa</taxon>
        <taxon>Chordata</taxon>
        <taxon>Craniata</taxon>
        <taxon>Vertebrata</taxon>
        <taxon>Euteleostomi</taxon>
        <taxon>Actinopterygii</taxon>
        <taxon>Neopterygii</taxon>
        <taxon>Teleostei</taxon>
        <taxon>Albuliformes</taxon>
        <taxon>Albulidae</taxon>
        <taxon>Albula</taxon>
    </lineage>
</organism>
<reference evidence="2" key="1">
    <citation type="thesis" date="2021" institute="BYU ScholarsArchive" country="Provo, UT, USA">
        <title>Applications of and Algorithms for Genome Assembly and Genomic Analyses with an Emphasis on Marine Teleosts.</title>
        <authorList>
            <person name="Pickett B.D."/>
        </authorList>
    </citation>
    <scope>NUCLEOTIDE SEQUENCE</scope>
    <source>
        <strain evidence="2">HI-2016</strain>
    </source>
</reference>
<feature type="region of interest" description="Disordered" evidence="1">
    <location>
        <begin position="1"/>
        <end position="23"/>
    </location>
</feature>
<sequence>MRDAGLRRSVGRNGSSGGSFGLDQRDSIFIGFRVKREAARHEAQANTKPALSIDYTTGGCVKTHRKGPPSRSVPQRILSPPIFTTNN</sequence>
<accession>A0A8T2N489</accession>
<dbReference type="EMBL" id="JAFBMS010000130">
    <property type="protein sequence ID" value="KAG9335033.1"/>
    <property type="molecule type" value="Genomic_DNA"/>
</dbReference>
<protein>
    <submittedName>
        <fullName evidence="2">Uncharacterized protein</fullName>
    </submittedName>
</protein>
<comment type="caution">
    <text evidence="2">The sequence shown here is derived from an EMBL/GenBank/DDBJ whole genome shotgun (WGS) entry which is preliminary data.</text>
</comment>
<evidence type="ECO:0000313" key="2">
    <source>
        <dbReference type="EMBL" id="KAG9335033.1"/>
    </source>
</evidence>
<evidence type="ECO:0000256" key="1">
    <source>
        <dbReference type="SAM" id="MobiDB-lite"/>
    </source>
</evidence>
<feature type="region of interest" description="Disordered" evidence="1">
    <location>
        <begin position="61"/>
        <end position="87"/>
    </location>
</feature>
<evidence type="ECO:0000313" key="3">
    <source>
        <dbReference type="Proteomes" id="UP000824540"/>
    </source>
</evidence>
<dbReference type="Proteomes" id="UP000824540">
    <property type="component" value="Unassembled WGS sequence"/>
</dbReference>
<keyword evidence="3" id="KW-1185">Reference proteome</keyword>
<dbReference type="AlphaFoldDB" id="A0A8T2N489"/>